<name>A0A977PYE4_9CYAN</name>
<evidence type="ECO:0000313" key="2">
    <source>
        <dbReference type="EMBL" id="UXE63223.1"/>
    </source>
</evidence>
<organism evidence="2">
    <name type="scientific">Woronichinia naegeliana WA131</name>
    <dbReference type="NCBI Taxonomy" id="2824559"/>
    <lineage>
        <taxon>Bacteria</taxon>
        <taxon>Bacillati</taxon>
        <taxon>Cyanobacteriota</taxon>
        <taxon>Cyanophyceae</taxon>
        <taxon>Synechococcales</taxon>
        <taxon>Coelosphaeriaceae</taxon>
        <taxon>Woronichinia</taxon>
    </lineage>
</organism>
<reference evidence="2" key="1">
    <citation type="submission" date="2021-04" db="EMBL/GenBank/DDBJ databases">
        <title>Genome sequence of Woronichinia naegeliana from Washington state freshwater lake bloom.</title>
        <authorList>
            <person name="Dreher T.W."/>
        </authorList>
    </citation>
    <scope>NUCLEOTIDE SEQUENCE</scope>
    <source>
        <strain evidence="2">WA131</strain>
    </source>
</reference>
<evidence type="ECO:0000256" key="1">
    <source>
        <dbReference type="SAM" id="Phobius"/>
    </source>
</evidence>
<gene>
    <name evidence="2" type="ORF">KA717_11505</name>
</gene>
<keyword evidence="1" id="KW-1133">Transmembrane helix</keyword>
<feature type="transmembrane region" description="Helical" evidence="1">
    <location>
        <begin position="7"/>
        <end position="26"/>
    </location>
</feature>
<dbReference type="Proteomes" id="UP001065613">
    <property type="component" value="Chromosome"/>
</dbReference>
<feature type="transmembrane region" description="Helical" evidence="1">
    <location>
        <begin position="32"/>
        <end position="62"/>
    </location>
</feature>
<keyword evidence="1" id="KW-0472">Membrane</keyword>
<protein>
    <submittedName>
        <fullName evidence="2">Uncharacterized protein</fullName>
    </submittedName>
</protein>
<proteinExistence type="predicted"/>
<accession>A0A977PYE4</accession>
<dbReference type="KEGG" id="wna:KA717_11505"/>
<dbReference type="AlphaFoldDB" id="A0A977PYE4"/>
<dbReference type="EMBL" id="CP073041">
    <property type="protein sequence ID" value="UXE63223.1"/>
    <property type="molecule type" value="Genomic_DNA"/>
</dbReference>
<keyword evidence="1" id="KW-0812">Transmembrane</keyword>
<sequence>MIELLKLLPKSLTTFLYAVAALLRFYGNSDTILFSFFPFTTIEWSFLVFVLGSGSLVVNLGLEWHAGNQSRREAAAARTRIEDENLTAREREARRDALANEAREREARRDALANEERERATRHTRIQNRWIILQIQHQLESSPNTRAALRDFLVFLSEYGE</sequence>